<dbReference type="NCBIfam" id="TIGR01528">
    <property type="entry name" value="NMN_trans_PnuC"/>
    <property type="match status" value="1"/>
</dbReference>
<evidence type="ECO:0000256" key="2">
    <source>
        <dbReference type="ARBA" id="ARBA00004651"/>
    </source>
</evidence>
<gene>
    <name evidence="11" type="primary">pnuC</name>
    <name evidence="11" type="ORF">ABS311_05840</name>
</gene>
<feature type="transmembrane region" description="Helical" evidence="10">
    <location>
        <begin position="58"/>
        <end position="75"/>
    </location>
</feature>
<keyword evidence="8 10" id="KW-1133">Transmembrane helix</keyword>
<comment type="function">
    <text evidence="1">Required for nicotinamide riboside transport across the inner membrane.</text>
</comment>
<dbReference type="PANTHER" id="PTHR36122">
    <property type="entry name" value="NICOTINAMIDE RIBOSIDE TRANSPORTER PNUC"/>
    <property type="match status" value="1"/>
</dbReference>
<evidence type="ECO:0000256" key="8">
    <source>
        <dbReference type="ARBA" id="ARBA00022989"/>
    </source>
</evidence>
<evidence type="ECO:0000256" key="1">
    <source>
        <dbReference type="ARBA" id="ARBA00002672"/>
    </source>
</evidence>
<dbReference type="RefSeq" id="WP_143871641.1">
    <property type="nucleotide sequence ID" value="NZ_CP041660.1"/>
</dbReference>
<dbReference type="Pfam" id="PF04973">
    <property type="entry name" value="NMN_transporter"/>
    <property type="match status" value="1"/>
</dbReference>
<feature type="transmembrane region" description="Helical" evidence="10">
    <location>
        <begin position="12"/>
        <end position="28"/>
    </location>
</feature>
<dbReference type="Proteomes" id="UP001467690">
    <property type="component" value="Unassembled WGS sequence"/>
</dbReference>
<evidence type="ECO:0000313" key="11">
    <source>
        <dbReference type="EMBL" id="MER2491399.1"/>
    </source>
</evidence>
<keyword evidence="5" id="KW-0813">Transport</keyword>
<evidence type="ECO:0000256" key="10">
    <source>
        <dbReference type="SAM" id="Phobius"/>
    </source>
</evidence>
<protein>
    <recommendedName>
        <fullName evidence="4">Nicotinamide riboside transporter PnuC</fullName>
    </recommendedName>
</protein>
<comment type="caution">
    <text evidence="11">The sequence shown here is derived from an EMBL/GenBank/DDBJ whole genome shotgun (WGS) entry which is preliminary data.</text>
</comment>
<dbReference type="InterPro" id="IPR006419">
    <property type="entry name" value="NMN_transpt_PnuC"/>
</dbReference>
<sequence length="211" mass="24254">MNEMLAEISQMALLEVIAVLSSLIYVVLAAKGQLLCWPFAILASAIYCYIFFDVRLLMDSLLQVYYVLIAVYGWMNWQQHKNNNSALQIQSLPLRLFIVHGCILITLSLAIAFILASNTDASYPYLDTLTTVFSFYATYLIATRVLENWLYWIVIDAVSIYLYINKSLYLTAFLFVCYTLIAVYGYFSWRKQKTMIQPTHSNTQPINGEIN</sequence>
<proteinExistence type="inferred from homology"/>
<evidence type="ECO:0000256" key="3">
    <source>
        <dbReference type="ARBA" id="ARBA00006669"/>
    </source>
</evidence>
<evidence type="ECO:0000256" key="5">
    <source>
        <dbReference type="ARBA" id="ARBA00022448"/>
    </source>
</evidence>
<comment type="subcellular location">
    <subcellularLocation>
        <location evidence="2">Cell membrane</location>
        <topology evidence="2">Multi-pass membrane protein</topology>
    </subcellularLocation>
</comment>
<evidence type="ECO:0000313" key="12">
    <source>
        <dbReference type="Proteomes" id="UP001467690"/>
    </source>
</evidence>
<organism evidence="11 12">
    <name type="scientific">Catenovulum sediminis</name>
    <dbReference type="NCBI Taxonomy" id="1740262"/>
    <lineage>
        <taxon>Bacteria</taxon>
        <taxon>Pseudomonadati</taxon>
        <taxon>Pseudomonadota</taxon>
        <taxon>Gammaproteobacteria</taxon>
        <taxon>Alteromonadales</taxon>
        <taxon>Alteromonadaceae</taxon>
        <taxon>Catenovulum</taxon>
    </lineage>
</organism>
<evidence type="ECO:0000256" key="7">
    <source>
        <dbReference type="ARBA" id="ARBA00022692"/>
    </source>
</evidence>
<dbReference type="EMBL" id="JBELOE010000116">
    <property type="protein sequence ID" value="MER2491399.1"/>
    <property type="molecule type" value="Genomic_DNA"/>
</dbReference>
<reference evidence="11 12" key="1">
    <citation type="submission" date="2024-06" db="EMBL/GenBank/DDBJ databases">
        <authorList>
            <person name="Chen R.Y."/>
        </authorList>
    </citation>
    <scope>NUCLEOTIDE SEQUENCE [LARGE SCALE GENOMIC DNA]</scope>
    <source>
        <strain evidence="11 12">D2</strain>
    </source>
</reference>
<keyword evidence="6" id="KW-1003">Cell membrane</keyword>
<accession>A0ABV1REQ2</accession>
<dbReference type="PANTHER" id="PTHR36122:SF2">
    <property type="entry name" value="NICOTINAMIDE RIBOSIDE TRANSPORTER PNUC"/>
    <property type="match status" value="1"/>
</dbReference>
<evidence type="ECO:0000256" key="6">
    <source>
        <dbReference type="ARBA" id="ARBA00022475"/>
    </source>
</evidence>
<evidence type="ECO:0000256" key="9">
    <source>
        <dbReference type="ARBA" id="ARBA00023136"/>
    </source>
</evidence>
<feature type="transmembrane region" description="Helical" evidence="10">
    <location>
        <begin position="35"/>
        <end position="52"/>
    </location>
</feature>
<evidence type="ECO:0000256" key="4">
    <source>
        <dbReference type="ARBA" id="ARBA00017522"/>
    </source>
</evidence>
<keyword evidence="7 10" id="KW-0812">Transmembrane</keyword>
<comment type="similarity">
    <text evidence="3">Belongs to the nicotinamide ribonucleoside (NR) uptake permease (TC 4.B.1) family.</text>
</comment>
<name>A0ABV1REQ2_9ALTE</name>
<keyword evidence="12" id="KW-1185">Reference proteome</keyword>
<feature type="transmembrane region" description="Helical" evidence="10">
    <location>
        <begin position="96"/>
        <end position="116"/>
    </location>
</feature>
<feature type="transmembrane region" description="Helical" evidence="10">
    <location>
        <begin position="170"/>
        <end position="187"/>
    </location>
</feature>
<keyword evidence="9 10" id="KW-0472">Membrane</keyword>